<proteinExistence type="predicted"/>
<evidence type="ECO:0000313" key="2">
    <source>
        <dbReference type="Proteomes" id="UP000186218"/>
    </source>
</evidence>
<dbReference type="Gene3D" id="3.40.50.1000">
    <property type="entry name" value="HAD superfamily/HAD-like"/>
    <property type="match status" value="1"/>
</dbReference>
<reference evidence="1 2" key="1">
    <citation type="submission" date="2017-01" db="EMBL/GenBank/DDBJ databases">
        <authorList>
            <person name="Mah S.A."/>
            <person name="Swanson W.J."/>
            <person name="Moy G.W."/>
            <person name="Vacquier V.D."/>
        </authorList>
    </citation>
    <scope>NUCLEOTIDE SEQUENCE [LARGE SCALE GENOMIC DNA]</scope>
    <source>
        <strain evidence="1 2">CPCC 203464</strain>
    </source>
</reference>
<dbReference type="Proteomes" id="UP000186218">
    <property type="component" value="Unassembled WGS sequence"/>
</dbReference>
<dbReference type="GO" id="GO:0000287">
    <property type="term" value="F:magnesium ion binding"/>
    <property type="evidence" value="ECO:0007669"/>
    <property type="project" value="TreeGrafter"/>
</dbReference>
<dbReference type="Gene3D" id="3.30.1240.10">
    <property type="match status" value="1"/>
</dbReference>
<dbReference type="PANTHER" id="PTHR10000:SF8">
    <property type="entry name" value="HAD SUPERFAMILY HYDROLASE-LIKE, TYPE 3"/>
    <property type="match status" value="1"/>
</dbReference>
<name>A0A1N7F6P6_9NOCA</name>
<dbReference type="RefSeq" id="WP_076478756.1">
    <property type="nucleotide sequence ID" value="NZ_FTNT01000004.1"/>
</dbReference>
<dbReference type="Pfam" id="PF08282">
    <property type="entry name" value="Hydrolase_3"/>
    <property type="match status" value="1"/>
</dbReference>
<protein>
    <recommendedName>
        <fullName evidence="3">Cof subfamily of IIB subfamily of haloacid dehalogenase superfamily/HAD-superfamily hydrolase, subfamily IIB</fullName>
    </recommendedName>
</protein>
<dbReference type="SFLD" id="SFLDG01140">
    <property type="entry name" value="C2.B:_Phosphomannomutase_and_P"/>
    <property type="match status" value="1"/>
</dbReference>
<dbReference type="PANTHER" id="PTHR10000">
    <property type="entry name" value="PHOSPHOSERINE PHOSPHATASE"/>
    <property type="match status" value="1"/>
</dbReference>
<dbReference type="InterPro" id="IPR036412">
    <property type="entry name" value="HAD-like_sf"/>
</dbReference>
<dbReference type="GO" id="GO:0005829">
    <property type="term" value="C:cytosol"/>
    <property type="evidence" value="ECO:0007669"/>
    <property type="project" value="TreeGrafter"/>
</dbReference>
<dbReference type="InterPro" id="IPR023214">
    <property type="entry name" value="HAD_sf"/>
</dbReference>
<dbReference type="GO" id="GO:0016791">
    <property type="term" value="F:phosphatase activity"/>
    <property type="evidence" value="ECO:0007669"/>
    <property type="project" value="TreeGrafter"/>
</dbReference>
<dbReference type="SFLD" id="SFLDS00003">
    <property type="entry name" value="Haloacid_Dehalogenase"/>
    <property type="match status" value="1"/>
</dbReference>
<gene>
    <name evidence="1" type="ORF">SAMN05445060_1870</name>
</gene>
<dbReference type="AlphaFoldDB" id="A0A1N7F6P6"/>
<dbReference type="OrthoDB" id="3180855at2"/>
<keyword evidence="2" id="KW-1185">Reference proteome</keyword>
<sequence>MTTVADPPVLLVATDLDGTLLDADRAISPRTAAALASAADHGIEVVWATARARHSVRELAASCGFRGTAISANGAVLIDLADGDARIVEVYGIEAEVRAAAIAAVTERLPGTSFAIVGPTRFRAEPGYRDRCVFVDHHRDPAGMDTIASAADAEDPGEPVVKIVARHPDLASEELFTAMAATPPNGVTVTHSGAPYVEMAAAGVSKAAALQRCAAMRGIARDQVAAIGDASNDLAMLTWAGVAVCPQNAYPEVAAVADVMIGAHDDDGVARYLESLVGRS</sequence>
<accession>A0A1N7F6P6</accession>
<dbReference type="STRING" id="1344003.SAMN05445060_1870"/>
<organism evidence="1 2">
    <name type="scientific">Williamsia sterculiae</name>
    <dbReference type="NCBI Taxonomy" id="1344003"/>
    <lineage>
        <taxon>Bacteria</taxon>
        <taxon>Bacillati</taxon>
        <taxon>Actinomycetota</taxon>
        <taxon>Actinomycetes</taxon>
        <taxon>Mycobacteriales</taxon>
        <taxon>Nocardiaceae</taxon>
        <taxon>Williamsia</taxon>
    </lineage>
</organism>
<evidence type="ECO:0008006" key="3">
    <source>
        <dbReference type="Google" id="ProtNLM"/>
    </source>
</evidence>
<evidence type="ECO:0000313" key="1">
    <source>
        <dbReference type="EMBL" id="SIR95990.1"/>
    </source>
</evidence>
<dbReference type="SUPFAM" id="SSF56784">
    <property type="entry name" value="HAD-like"/>
    <property type="match status" value="1"/>
</dbReference>
<dbReference type="EMBL" id="FTNT01000004">
    <property type="protein sequence ID" value="SIR95990.1"/>
    <property type="molecule type" value="Genomic_DNA"/>
</dbReference>